<organism evidence="2">
    <name type="scientific">marine sediment metagenome</name>
    <dbReference type="NCBI Taxonomy" id="412755"/>
    <lineage>
        <taxon>unclassified sequences</taxon>
        <taxon>metagenomes</taxon>
        <taxon>ecological metagenomes</taxon>
    </lineage>
</organism>
<evidence type="ECO:0000313" key="2">
    <source>
        <dbReference type="EMBL" id="GAH33417.1"/>
    </source>
</evidence>
<sequence>VYNSGKKMEICYTINFIIFYLIRLFLIAEKTK</sequence>
<gene>
    <name evidence="2" type="ORF">S03H2_23892</name>
</gene>
<proteinExistence type="predicted"/>
<keyword evidence="1" id="KW-1133">Transmembrane helix</keyword>
<comment type="caution">
    <text evidence="2">The sequence shown here is derived from an EMBL/GenBank/DDBJ whole genome shotgun (WGS) entry which is preliminary data.</text>
</comment>
<feature type="non-terminal residue" evidence="2">
    <location>
        <position position="1"/>
    </location>
</feature>
<protein>
    <submittedName>
        <fullName evidence="2">Uncharacterized protein</fullName>
    </submittedName>
</protein>
<accession>X1ELF2</accession>
<reference evidence="2" key="1">
    <citation type="journal article" date="2014" name="Front. Microbiol.">
        <title>High frequency of phylogenetically diverse reductive dehalogenase-homologous genes in deep subseafloor sedimentary metagenomes.</title>
        <authorList>
            <person name="Kawai M."/>
            <person name="Futagami T."/>
            <person name="Toyoda A."/>
            <person name="Takaki Y."/>
            <person name="Nishi S."/>
            <person name="Hori S."/>
            <person name="Arai W."/>
            <person name="Tsubouchi T."/>
            <person name="Morono Y."/>
            <person name="Uchiyama I."/>
            <person name="Ito T."/>
            <person name="Fujiyama A."/>
            <person name="Inagaki F."/>
            <person name="Takami H."/>
        </authorList>
    </citation>
    <scope>NUCLEOTIDE SEQUENCE</scope>
    <source>
        <strain evidence="2">Expedition CK06-06</strain>
    </source>
</reference>
<dbReference type="AlphaFoldDB" id="X1ELF2"/>
<dbReference type="EMBL" id="BARU01013140">
    <property type="protein sequence ID" value="GAH33417.1"/>
    <property type="molecule type" value="Genomic_DNA"/>
</dbReference>
<keyword evidence="1" id="KW-0812">Transmembrane</keyword>
<name>X1ELF2_9ZZZZ</name>
<evidence type="ECO:0000256" key="1">
    <source>
        <dbReference type="SAM" id="Phobius"/>
    </source>
</evidence>
<feature type="transmembrane region" description="Helical" evidence="1">
    <location>
        <begin position="12"/>
        <end position="28"/>
    </location>
</feature>
<keyword evidence="1" id="KW-0472">Membrane</keyword>